<dbReference type="Gene3D" id="1.50.10.10">
    <property type="match status" value="1"/>
</dbReference>
<keyword evidence="2" id="KW-1185">Reference proteome</keyword>
<dbReference type="InterPro" id="IPR012341">
    <property type="entry name" value="6hp_glycosidase-like_sf"/>
</dbReference>
<dbReference type="OrthoDB" id="10257263at2759"/>
<name>A0A6A4WL89_AMPAM</name>
<gene>
    <name evidence="1" type="primary">Lancl3</name>
    <name evidence="1" type="ORF">FJT64_021060</name>
</gene>
<evidence type="ECO:0000313" key="1">
    <source>
        <dbReference type="EMBL" id="KAF0307625.1"/>
    </source>
</evidence>
<dbReference type="Proteomes" id="UP000440578">
    <property type="component" value="Unassembled WGS sequence"/>
</dbReference>
<dbReference type="EMBL" id="VIIS01000555">
    <property type="protein sequence ID" value="KAF0307625.1"/>
    <property type="molecule type" value="Genomic_DNA"/>
</dbReference>
<protein>
    <submittedName>
        <fullName evidence="1">LanC-like protein 3</fullName>
    </submittedName>
</protein>
<dbReference type="GO" id="GO:0005975">
    <property type="term" value="P:carbohydrate metabolic process"/>
    <property type="evidence" value="ECO:0007669"/>
    <property type="project" value="InterPro"/>
</dbReference>
<dbReference type="AlphaFoldDB" id="A0A6A4WL89"/>
<organism evidence="1 2">
    <name type="scientific">Amphibalanus amphitrite</name>
    <name type="common">Striped barnacle</name>
    <name type="synonym">Balanus amphitrite</name>
    <dbReference type="NCBI Taxonomy" id="1232801"/>
    <lineage>
        <taxon>Eukaryota</taxon>
        <taxon>Metazoa</taxon>
        <taxon>Ecdysozoa</taxon>
        <taxon>Arthropoda</taxon>
        <taxon>Crustacea</taxon>
        <taxon>Multicrustacea</taxon>
        <taxon>Cirripedia</taxon>
        <taxon>Thoracica</taxon>
        <taxon>Thoracicalcarea</taxon>
        <taxon>Balanomorpha</taxon>
        <taxon>Balanoidea</taxon>
        <taxon>Balanidae</taxon>
        <taxon>Amphibalaninae</taxon>
        <taxon>Amphibalanus</taxon>
    </lineage>
</organism>
<sequence>MKVLPQERMFALCDAIVQSGREYSLRQRSPVPLMYAYYDTEYLGECRTVCLKRIYRRHYVALVSRAGSWLNPHQTHIPKR</sequence>
<proteinExistence type="predicted"/>
<reference evidence="1 2" key="1">
    <citation type="submission" date="2019-07" db="EMBL/GenBank/DDBJ databases">
        <title>Draft genome assembly of a fouling barnacle, Amphibalanus amphitrite (Darwin, 1854): The first reference genome for Thecostraca.</title>
        <authorList>
            <person name="Kim W."/>
        </authorList>
    </citation>
    <scope>NUCLEOTIDE SEQUENCE [LARGE SCALE GENOMIC DNA]</scope>
    <source>
        <strain evidence="1">SNU_AA5</strain>
        <tissue evidence="1">Soma without cirri and trophi</tissue>
    </source>
</reference>
<comment type="caution">
    <text evidence="1">The sequence shown here is derived from an EMBL/GenBank/DDBJ whole genome shotgun (WGS) entry which is preliminary data.</text>
</comment>
<accession>A0A6A4WL89</accession>
<evidence type="ECO:0000313" key="2">
    <source>
        <dbReference type="Proteomes" id="UP000440578"/>
    </source>
</evidence>